<dbReference type="InterPro" id="IPR000771">
    <property type="entry name" value="FBA_II"/>
</dbReference>
<dbReference type="Pfam" id="PF14580">
    <property type="entry name" value="LRR_9"/>
    <property type="match status" value="1"/>
</dbReference>
<dbReference type="PANTHER" id="PTHR22708:SF0">
    <property type="entry name" value="LEUCINE-RICH REPEAT-CONTAINING PROTEIN 56"/>
    <property type="match status" value="1"/>
</dbReference>
<dbReference type="PROSITE" id="PS00806">
    <property type="entry name" value="ALDOLASE_CLASS_II_2"/>
    <property type="match status" value="1"/>
</dbReference>
<gene>
    <name evidence="2" type="ORF">HERILL_LOCUS3464</name>
</gene>
<accession>A0A7R8YP30</accession>
<dbReference type="PANTHER" id="PTHR22708">
    <property type="entry name" value="LEUCINE-RICH REPEAT-CONTAINING PROTEIN 56"/>
    <property type="match status" value="1"/>
</dbReference>
<organism evidence="2 3">
    <name type="scientific">Hermetia illucens</name>
    <name type="common">Black soldier fly</name>
    <dbReference type="NCBI Taxonomy" id="343691"/>
    <lineage>
        <taxon>Eukaryota</taxon>
        <taxon>Metazoa</taxon>
        <taxon>Ecdysozoa</taxon>
        <taxon>Arthropoda</taxon>
        <taxon>Hexapoda</taxon>
        <taxon>Insecta</taxon>
        <taxon>Pterygota</taxon>
        <taxon>Neoptera</taxon>
        <taxon>Endopterygota</taxon>
        <taxon>Diptera</taxon>
        <taxon>Brachycera</taxon>
        <taxon>Stratiomyomorpha</taxon>
        <taxon>Stratiomyidae</taxon>
        <taxon>Hermetiinae</taxon>
        <taxon>Hermetia</taxon>
    </lineage>
</organism>
<sequence>MPESEIPNEDHHDSGSSLASTPPHRVNQHFVGGRFLPHSISSDSSIEIDPDLENVLNIEPLPAEPNYVPIVLPVEPTFEELLHRVTGRDDLQNVDTLKLRVISYMVSLQRLPIFMPRLNTLNLEGSVVGSLRDLGCGLVELKHLNVSNCGLRSLDGTNGIQGLETLVADNNMIENVGPCCNLTELKMLSLKENKVKDMGIVSFLAMCPLLKELNLRDNPIASSQGYRQNIKKHIPTIEILDDSPLLDSAEGDANARTELEASLSSTSSLESASSLSTQEYSEYDMGFMDCSHLPSTSQEAYRQIQSDWAETSLASDTKTVRGTILDKVRGHRKIRKLSSSRISLTSSSSSTSCDLRFADKLPQNNVELELGIIGAKEDDAISNGSGVSIDSLQQIIEKWKLECKRKKEENQ</sequence>
<dbReference type="SUPFAM" id="SSF52058">
    <property type="entry name" value="L domain-like"/>
    <property type="match status" value="1"/>
</dbReference>
<name>A0A7R8YP30_HERIL</name>
<reference evidence="2 3" key="1">
    <citation type="submission" date="2020-11" db="EMBL/GenBank/DDBJ databases">
        <authorList>
            <person name="Wallbank WR R."/>
            <person name="Pardo Diaz C."/>
            <person name="Kozak K."/>
            <person name="Martin S."/>
            <person name="Jiggins C."/>
            <person name="Moest M."/>
            <person name="Warren A I."/>
            <person name="Generalovic N T."/>
            <person name="Byers J.R.P. K."/>
            <person name="Montejo-Kovacevich G."/>
            <person name="Yen C E."/>
        </authorList>
    </citation>
    <scope>NUCLEOTIDE SEQUENCE [LARGE SCALE GENOMIC DNA]</scope>
</reference>
<dbReference type="OMA" id="PQRYFPI"/>
<dbReference type="InterPro" id="IPR040091">
    <property type="entry name" value="LRRC56"/>
</dbReference>
<proteinExistence type="predicted"/>
<dbReference type="InParanoid" id="A0A7R8YP30"/>
<feature type="region of interest" description="Disordered" evidence="1">
    <location>
        <begin position="1"/>
        <end position="23"/>
    </location>
</feature>
<dbReference type="InterPro" id="IPR032675">
    <property type="entry name" value="LRR_dom_sf"/>
</dbReference>
<evidence type="ECO:0000313" key="2">
    <source>
        <dbReference type="EMBL" id="CAD7080301.1"/>
    </source>
</evidence>
<dbReference type="GO" id="GO:0008270">
    <property type="term" value="F:zinc ion binding"/>
    <property type="evidence" value="ECO:0007669"/>
    <property type="project" value="InterPro"/>
</dbReference>
<evidence type="ECO:0008006" key="4">
    <source>
        <dbReference type="Google" id="ProtNLM"/>
    </source>
</evidence>
<dbReference type="GO" id="GO:0005975">
    <property type="term" value="P:carbohydrate metabolic process"/>
    <property type="evidence" value="ECO:0007669"/>
    <property type="project" value="InterPro"/>
</dbReference>
<protein>
    <recommendedName>
        <fullName evidence="4">Leucine-rich repeat-containing protein 56</fullName>
    </recommendedName>
</protein>
<dbReference type="Proteomes" id="UP000594454">
    <property type="component" value="Chromosome 2"/>
</dbReference>
<dbReference type="EMBL" id="LR899010">
    <property type="protein sequence ID" value="CAD7080301.1"/>
    <property type="molecule type" value="Genomic_DNA"/>
</dbReference>
<dbReference type="GO" id="GO:0016832">
    <property type="term" value="F:aldehyde-lyase activity"/>
    <property type="evidence" value="ECO:0007669"/>
    <property type="project" value="InterPro"/>
</dbReference>
<dbReference type="AlphaFoldDB" id="A0A7R8YP30"/>
<keyword evidence="3" id="KW-1185">Reference proteome</keyword>
<evidence type="ECO:0000256" key="1">
    <source>
        <dbReference type="SAM" id="MobiDB-lite"/>
    </source>
</evidence>
<dbReference type="OrthoDB" id="433501at2759"/>
<dbReference type="Gene3D" id="3.80.10.10">
    <property type="entry name" value="Ribonuclease Inhibitor"/>
    <property type="match status" value="1"/>
</dbReference>
<evidence type="ECO:0000313" key="3">
    <source>
        <dbReference type="Proteomes" id="UP000594454"/>
    </source>
</evidence>